<dbReference type="OrthoDB" id="6586924at2"/>
<dbReference type="InterPro" id="IPR053802">
    <property type="entry name" value="DUF6950"/>
</dbReference>
<dbReference type="AlphaFoldDB" id="A0A1L0AJN3"/>
<dbReference type="EMBL" id="FPLD01000129">
    <property type="protein sequence ID" value="SGZ16434.1"/>
    <property type="molecule type" value="Genomic_DNA"/>
</dbReference>
<feature type="domain" description="DUF6950" evidence="1">
    <location>
        <begin position="5"/>
        <end position="116"/>
    </location>
</feature>
<evidence type="ECO:0000259" key="1">
    <source>
        <dbReference type="Pfam" id="PF22262"/>
    </source>
</evidence>
<organism evidence="2 3">
    <name type="scientific">Moritella viscosa</name>
    <dbReference type="NCBI Taxonomy" id="80854"/>
    <lineage>
        <taxon>Bacteria</taxon>
        <taxon>Pseudomonadati</taxon>
        <taxon>Pseudomonadota</taxon>
        <taxon>Gammaproteobacteria</taxon>
        <taxon>Alteromonadales</taxon>
        <taxon>Moritellaceae</taxon>
        <taxon>Moritella</taxon>
    </lineage>
</organism>
<evidence type="ECO:0000313" key="3">
    <source>
        <dbReference type="Proteomes" id="UP000183794"/>
    </source>
</evidence>
<accession>A0A1L0AJN3</accession>
<reference evidence="2 3" key="1">
    <citation type="submission" date="2016-11" db="EMBL/GenBank/DDBJ databases">
        <authorList>
            <person name="Jaros S."/>
            <person name="Januszkiewicz K."/>
            <person name="Wedrychowicz H."/>
        </authorList>
    </citation>
    <scope>NUCLEOTIDE SEQUENCE [LARGE SCALE GENOMIC DNA]</scope>
    <source>
        <strain evidence="2">NVI 5450</strain>
    </source>
</reference>
<dbReference type="RefSeq" id="WP_075518460.1">
    <property type="nucleotide sequence ID" value="NZ_FPLD01000129.1"/>
</dbReference>
<proteinExistence type="predicted"/>
<dbReference type="Pfam" id="PF22262">
    <property type="entry name" value="DUF6950"/>
    <property type="match status" value="1"/>
</dbReference>
<name>A0A1L0AJN3_9GAMM</name>
<gene>
    <name evidence="2" type="ORF">NVI5450_4320</name>
</gene>
<protein>
    <recommendedName>
        <fullName evidence="1">DUF6950 domain-containing protein</fullName>
    </recommendedName>
</protein>
<dbReference type="Proteomes" id="UP000183794">
    <property type="component" value="Unassembled WGS sequence"/>
</dbReference>
<evidence type="ECO:0000313" key="2">
    <source>
        <dbReference type="EMBL" id="SGZ16434.1"/>
    </source>
</evidence>
<sequence>MTRIEKEIKLVKLTNELLGKSFQKGITDCNIIGVSVIDLFLGTDYLSAIKGKYTTYKAGGALGQEQVGYSRISELLDDVAAEITIEQMTVGDLMIQKHRTYDSVVVCLGLQFLTSDITEKRVKLVAYDYQDLDDVIVFRL</sequence>